<proteinExistence type="predicted"/>
<organism evidence="2">
    <name type="scientific">Dendroctonus ponderosae</name>
    <name type="common">Mountain pine beetle</name>
    <dbReference type="NCBI Taxonomy" id="77166"/>
    <lineage>
        <taxon>Eukaryota</taxon>
        <taxon>Metazoa</taxon>
        <taxon>Ecdysozoa</taxon>
        <taxon>Arthropoda</taxon>
        <taxon>Hexapoda</taxon>
        <taxon>Insecta</taxon>
        <taxon>Pterygota</taxon>
        <taxon>Neoptera</taxon>
        <taxon>Endopterygota</taxon>
        <taxon>Coleoptera</taxon>
        <taxon>Polyphaga</taxon>
        <taxon>Cucujiformia</taxon>
        <taxon>Curculionidae</taxon>
        <taxon>Scolytinae</taxon>
        <taxon>Dendroctonus</taxon>
    </lineage>
</organism>
<feature type="compositionally biased region" description="Polar residues" evidence="1">
    <location>
        <begin position="39"/>
        <end position="48"/>
    </location>
</feature>
<feature type="non-terminal residue" evidence="2">
    <location>
        <position position="1"/>
    </location>
</feature>
<gene>
    <name evidence="3" type="ORF">D910_04629</name>
    <name evidence="2" type="ORF">YQE_11613</name>
</gene>
<evidence type="ECO:0000313" key="3">
    <source>
        <dbReference type="EMBL" id="ERL87231.1"/>
    </source>
</evidence>
<protein>
    <submittedName>
        <fullName evidence="2">Uncharacterized protein</fullName>
    </submittedName>
</protein>
<sequence length="122" mass="14023">MENKDSHILNPTKLKVVRNLFDVSATPVGNYDRFIPCRTNNNWKTSFPTMPDPNKTPQTGKKSNRENGENSRDSSVYNILLRNEILGERIEDVKNQCDDRQALTPVKTRNLFRYGTPIKVSL</sequence>
<evidence type="ECO:0000313" key="2">
    <source>
        <dbReference type="EMBL" id="ENN71690.1"/>
    </source>
</evidence>
<dbReference type="AlphaFoldDB" id="N6TR30"/>
<accession>N6TR30</accession>
<evidence type="ECO:0000256" key="1">
    <source>
        <dbReference type="SAM" id="MobiDB-lite"/>
    </source>
</evidence>
<reference evidence="2 4" key="1">
    <citation type="journal article" date="2013" name="Genome Biol.">
        <title>Draft genome of the mountain pine beetle, Dendroctonus ponderosae Hopkins, a major forest pest.</title>
        <authorList>
            <person name="Keeling C.I."/>
            <person name="Yuen M.M."/>
            <person name="Liao N.Y."/>
            <person name="Docking T.R."/>
            <person name="Chan S.K."/>
            <person name="Taylor G.A."/>
            <person name="Palmquist D.L."/>
            <person name="Jackman S.D."/>
            <person name="Nguyen A."/>
            <person name="Li M."/>
            <person name="Henderson H."/>
            <person name="Janes J.K."/>
            <person name="Zhao Y."/>
            <person name="Pandoh P."/>
            <person name="Moore R."/>
            <person name="Sperling F.A."/>
            <person name="Huber D.P."/>
            <person name="Birol I."/>
            <person name="Jones S.J."/>
            <person name="Bohlmann J."/>
        </authorList>
    </citation>
    <scope>NUCLEOTIDE SEQUENCE</scope>
</reference>
<feature type="region of interest" description="Disordered" evidence="1">
    <location>
        <begin position="39"/>
        <end position="75"/>
    </location>
</feature>
<dbReference type="STRING" id="77166.N6TR30"/>
<name>N6TR30_DENPD</name>
<evidence type="ECO:0000313" key="4">
    <source>
        <dbReference type="Proteomes" id="UP000030742"/>
    </source>
</evidence>
<dbReference type="HOGENOM" id="CLU_2029048_0_0_1"/>
<feature type="compositionally biased region" description="Basic and acidic residues" evidence="1">
    <location>
        <begin position="63"/>
        <end position="72"/>
    </location>
</feature>
<dbReference type="EMBL" id="KB631924">
    <property type="protein sequence ID" value="ERL87231.1"/>
    <property type="molecule type" value="Genomic_DNA"/>
</dbReference>
<dbReference type="EMBL" id="KB741259">
    <property type="protein sequence ID" value="ENN71690.1"/>
    <property type="molecule type" value="Genomic_DNA"/>
</dbReference>
<dbReference type="Proteomes" id="UP000030742">
    <property type="component" value="Unassembled WGS sequence"/>
</dbReference>
<dbReference type="OMA" id="SSHDRFI"/>